<dbReference type="Proteomes" id="UP000177376">
    <property type="component" value="Unassembled WGS sequence"/>
</dbReference>
<dbReference type="InterPro" id="IPR015421">
    <property type="entry name" value="PyrdxlP-dep_Trfase_major"/>
</dbReference>
<evidence type="ECO:0008006" key="6">
    <source>
        <dbReference type="Google" id="ProtNLM"/>
    </source>
</evidence>
<keyword evidence="2 3" id="KW-0663">Pyridoxal phosphate</keyword>
<dbReference type="AlphaFoldDB" id="A0A1G1YIT4"/>
<evidence type="ECO:0000256" key="2">
    <source>
        <dbReference type="PIRSR" id="PIRSR000390-2"/>
    </source>
</evidence>
<comment type="similarity">
    <text evidence="3">Belongs to the DegT/DnrJ/EryC1 family.</text>
</comment>
<feature type="active site" description="Proton acceptor" evidence="1">
    <location>
        <position position="177"/>
    </location>
</feature>
<evidence type="ECO:0000313" key="5">
    <source>
        <dbReference type="Proteomes" id="UP000177376"/>
    </source>
</evidence>
<comment type="caution">
    <text evidence="4">The sequence shown here is derived from an EMBL/GenBank/DDBJ whole genome shotgun (WGS) entry which is preliminary data.</text>
</comment>
<dbReference type="CDD" id="cd00616">
    <property type="entry name" value="AHBA_syn"/>
    <property type="match status" value="1"/>
</dbReference>
<dbReference type="PIRSF" id="PIRSF000390">
    <property type="entry name" value="PLP_StrS"/>
    <property type="match status" value="1"/>
</dbReference>
<dbReference type="InterPro" id="IPR015422">
    <property type="entry name" value="PyrdxlP-dep_Trfase_small"/>
</dbReference>
<dbReference type="Gene3D" id="3.40.640.10">
    <property type="entry name" value="Type I PLP-dependent aspartate aminotransferase-like (Major domain)"/>
    <property type="match status" value="1"/>
</dbReference>
<feature type="modified residue" description="N6-(pyridoxal phosphate)lysine" evidence="2">
    <location>
        <position position="177"/>
    </location>
</feature>
<accession>A0A1G1YIT4</accession>
<dbReference type="Pfam" id="PF01041">
    <property type="entry name" value="DegT_DnrJ_EryC1"/>
    <property type="match status" value="1"/>
</dbReference>
<reference evidence="4 5" key="1">
    <citation type="journal article" date="2016" name="Nat. Commun.">
        <title>Thousands of microbial genomes shed light on interconnected biogeochemical processes in an aquifer system.</title>
        <authorList>
            <person name="Anantharaman K."/>
            <person name="Brown C.T."/>
            <person name="Hug L.A."/>
            <person name="Sharon I."/>
            <person name="Castelle C.J."/>
            <person name="Probst A.J."/>
            <person name="Thomas B.C."/>
            <person name="Singh A."/>
            <person name="Wilkins M.J."/>
            <person name="Karaoz U."/>
            <person name="Brodie E.L."/>
            <person name="Williams K.H."/>
            <person name="Hubbard S.S."/>
            <person name="Banfield J.F."/>
        </authorList>
    </citation>
    <scope>NUCLEOTIDE SEQUENCE [LARGE SCALE GENOMIC DNA]</scope>
</reference>
<dbReference type="PANTHER" id="PTHR30244:SF34">
    <property type="entry name" value="DTDP-4-AMINO-4,6-DIDEOXYGALACTOSE TRANSAMINASE"/>
    <property type="match status" value="1"/>
</dbReference>
<dbReference type="InterPro" id="IPR000653">
    <property type="entry name" value="DegT/StrS_aminotransferase"/>
</dbReference>
<proteinExistence type="inferred from homology"/>
<dbReference type="SUPFAM" id="SSF53383">
    <property type="entry name" value="PLP-dependent transferases"/>
    <property type="match status" value="1"/>
</dbReference>
<dbReference type="InterPro" id="IPR015424">
    <property type="entry name" value="PyrdxlP-dep_Trfase"/>
</dbReference>
<organism evidence="4 5">
    <name type="scientific">Candidatus Buchananbacteria bacterium RIFCSPLOWO2_01_FULL_39_33</name>
    <dbReference type="NCBI Taxonomy" id="1797543"/>
    <lineage>
        <taxon>Bacteria</taxon>
        <taxon>Candidatus Buchananiibacteriota</taxon>
    </lineage>
</organism>
<evidence type="ECO:0000256" key="3">
    <source>
        <dbReference type="RuleBase" id="RU004508"/>
    </source>
</evidence>
<dbReference type="GO" id="GO:0030170">
    <property type="term" value="F:pyridoxal phosphate binding"/>
    <property type="evidence" value="ECO:0007669"/>
    <property type="project" value="TreeGrafter"/>
</dbReference>
<evidence type="ECO:0000256" key="1">
    <source>
        <dbReference type="PIRSR" id="PIRSR000390-1"/>
    </source>
</evidence>
<dbReference type="EMBL" id="MHIM01000023">
    <property type="protein sequence ID" value="OGY52199.1"/>
    <property type="molecule type" value="Genomic_DNA"/>
</dbReference>
<name>A0A1G1YIT4_9BACT</name>
<dbReference type="Gene3D" id="3.90.1150.10">
    <property type="entry name" value="Aspartate Aminotransferase, domain 1"/>
    <property type="match status" value="1"/>
</dbReference>
<evidence type="ECO:0000313" key="4">
    <source>
        <dbReference type="EMBL" id="OGY52199.1"/>
    </source>
</evidence>
<gene>
    <name evidence="4" type="ORF">A3A02_03345</name>
</gene>
<dbReference type="GO" id="GO:0000271">
    <property type="term" value="P:polysaccharide biosynthetic process"/>
    <property type="evidence" value="ECO:0007669"/>
    <property type="project" value="TreeGrafter"/>
</dbReference>
<sequence>MIPLCRPSIGPEELNKIAEVLKSGWLTHGPYNEEFEKLFADYIGVNHAQTINSCASALFIVLKALNITGEVIIPSFTFVATAHAVVLAGAKPVFADIDYESGNITAQTIEPLITDKTEAIIPVHFAGQSCQMAEIMELCQRHKLALIEDSAEAIGATYKNKKTGSFGIGCFSFFPTKNITTGEGGMITTSDQDLAHKIKVLISHGIDKTTDTKFAWQREAVTAGYNLRMSGILAGLGIVQLKKIDEMNNRRREHAKYLSDNLKEGIITPIETKDCQPVYQMYTIKVRPEIRNELVEELKNNGLGASVHFSPAVHQQAYYKNYQSADLPNTEKLAQSIITLPMFPDLTKNDLDQIIEQTNKITAIFN</sequence>
<protein>
    <recommendedName>
        <fullName evidence="6">Spore coat polysaccharide biosynthesis protein SpsC</fullName>
    </recommendedName>
</protein>
<dbReference type="GO" id="GO:0008483">
    <property type="term" value="F:transaminase activity"/>
    <property type="evidence" value="ECO:0007669"/>
    <property type="project" value="TreeGrafter"/>
</dbReference>
<dbReference type="PANTHER" id="PTHR30244">
    <property type="entry name" value="TRANSAMINASE"/>
    <property type="match status" value="1"/>
</dbReference>